<feature type="non-terminal residue" evidence="2">
    <location>
        <position position="1"/>
    </location>
</feature>
<sequence length="37" mass="3920">GREQEEAHRPGERGSQLPGLPDAQQGDGAEVQGPRPL</sequence>
<name>A0A6J4HPF5_9ACTN</name>
<gene>
    <name evidence="2" type="ORF">AVDCRST_MAG10-1084</name>
</gene>
<protein>
    <submittedName>
        <fullName evidence="2">Uncharacterized protein</fullName>
    </submittedName>
</protein>
<organism evidence="2">
    <name type="scientific">uncultured Acidimicrobiales bacterium</name>
    <dbReference type="NCBI Taxonomy" id="310071"/>
    <lineage>
        <taxon>Bacteria</taxon>
        <taxon>Bacillati</taxon>
        <taxon>Actinomycetota</taxon>
        <taxon>Acidimicrobiia</taxon>
        <taxon>Acidimicrobiales</taxon>
        <taxon>environmental samples</taxon>
    </lineage>
</organism>
<accession>A0A6J4HPF5</accession>
<dbReference type="AlphaFoldDB" id="A0A6J4HPF5"/>
<feature type="non-terminal residue" evidence="2">
    <location>
        <position position="37"/>
    </location>
</feature>
<proteinExistence type="predicted"/>
<evidence type="ECO:0000256" key="1">
    <source>
        <dbReference type="SAM" id="MobiDB-lite"/>
    </source>
</evidence>
<reference evidence="2" key="1">
    <citation type="submission" date="2020-02" db="EMBL/GenBank/DDBJ databases">
        <authorList>
            <person name="Meier V. D."/>
        </authorList>
    </citation>
    <scope>NUCLEOTIDE SEQUENCE</scope>
    <source>
        <strain evidence="2">AVDCRST_MAG10</strain>
    </source>
</reference>
<feature type="region of interest" description="Disordered" evidence="1">
    <location>
        <begin position="1"/>
        <end position="37"/>
    </location>
</feature>
<feature type="compositionally biased region" description="Basic and acidic residues" evidence="1">
    <location>
        <begin position="1"/>
        <end position="12"/>
    </location>
</feature>
<dbReference type="EMBL" id="CADCTB010000074">
    <property type="protein sequence ID" value="CAA9229281.1"/>
    <property type="molecule type" value="Genomic_DNA"/>
</dbReference>
<evidence type="ECO:0000313" key="2">
    <source>
        <dbReference type="EMBL" id="CAA9229281.1"/>
    </source>
</evidence>